<feature type="compositionally biased region" description="Basic and acidic residues" evidence="2">
    <location>
        <begin position="925"/>
        <end position="935"/>
    </location>
</feature>
<evidence type="ECO:0000256" key="1">
    <source>
        <dbReference type="ARBA" id="ARBA00022723"/>
    </source>
</evidence>
<dbReference type="EMBL" id="BSDZ01000020">
    <property type="protein sequence ID" value="GLI64618.1"/>
    <property type="molecule type" value="Genomic_DNA"/>
</dbReference>
<dbReference type="InterPro" id="IPR027417">
    <property type="entry name" value="P-loop_NTPase"/>
</dbReference>
<keyword evidence="1" id="KW-0479">Metal-binding</keyword>
<evidence type="ECO:0000256" key="2">
    <source>
        <dbReference type="SAM" id="MobiDB-lite"/>
    </source>
</evidence>
<keyword evidence="6" id="KW-1185">Reference proteome</keyword>
<dbReference type="Gene3D" id="3.40.50.300">
    <property type="entry name" value="P-loop containing nucleotide triphosphate hydrolases"/>
    <property type="match status" value="2"/>
</dbReference>
<dbReference type="Gene3D" id="3.30.230.10">
    <property type="match status" value="1"/>
</dbReference>
<accession>A0ABQ5S5A5</accession>
<evidence type="ECO:0000313" key="5">
    <source>
        <dbReference type="EMBL" id="GLI64618.1"/>
    </source>
</evidence>
<dbReference type="Pfam" id="PF05362">
    <property type="entry name" value="Lon_C"/>
    <property type="match status" value="1"/>
</dbReference>
<feature type="domain" description="LapB rubredoxin metal binding" evidence="4">
    <location>
        <begin position="102"/>
        <end position="127"/>
    </location>
</feature>
<evidence type="ECO:0000259" key="3">
    <source>
        <dbReference type="Pfam" id="PF05362"/>
    </source>
</evidence>
<feature type="compositionally biased region" description="Low complexity" evidence="2">
    <location>
        <begin position="18"/>
        <end position="34"/>
    </location>
</feature>
<sequence>MKEHIQMQSSNNLQVQFSPASPRRPTTSPWPSGSCTSAATCQAGVALPSKGGQRSWRVSGPVNSLFRDHSQSPLHRRPLFSVVVQVLPGGGGGGSGKIRRVFVCSKCGARYSQYHGKCSKCGVFGTINHNGVVEEPPALTGTSVATAGGSSGVLGGRAGGGGGGGAGMQALQRVQQDTASVSTAQIRKASSWSSLPSPSYSGVGTGGDDYMSVSGGGGGGRAAGWVGNGGDVNGSGGGSLDDVPLSLRALSQLGLAGLGREGRIPLSGRTGAEVQRVLGGGVVPGALVLIGGDPGVGKSTIALQIAAMMAHPELDYDALEKRLLSEEDGEDFKEDVRHRGLGYGSPYYEDNGSGIHSHSFDDAGLGERYNMYDGARQSNPYDDSCNVRVTGENSITSHRLSYHGQLSYEDTRSTPIDSAGVSTAQMYDNDDLYGSGVLETVGSTAAAATDEAAFQYEGAPPCGRTVLYVTAEETREQVFSRSHRMGLDCCDRVVVLCRCEMSAITRAVLELQPDAVVMDSINTVFLSNLPQAPGTVTQIRECGQLLLRLAKDHRVAVFIIGHVTKAGEMAGPNMLAHMVDTVLYLEGDVAQSVRLVRVVKNRHGSDTECGVFMMDAAGLHAVANHSALFLENRIAELQGGSGDGDGEGGEDEDGGASSVVGVTLQGSRAILVEVQALVSPLGDRSAAATSALSYRSATGVDKLRLANLCSILDKHVPTLELSSCSVIVNVVGGTQVRDVASDLALAVAIASSYYNAPVPRNLAVCGEVDLAGRVRRSFQRLDVRVREAAKLGFKRVVIPQTKGWELLARDPKLLEEGVEVVAVRSVAEALRMSLGADVAARRPAHIPPPAHGKPPFGIGPPGSRFSRQNRTSVVELQSNIATDSSLPRAAALGGAAAAYAAAKSAPLPIQGAQDYGSPYAPSEGYQHDDDERLGEIGDGLVDGSVLPSNYNGGASEEDPPWLLEGISL</sequence>
<evidence type="ECO:0008006" key="7">
    <source>
        <dbReference type="Google" id="ProtNLM"/>
    </source>
</evidence>
<reference evidence="5 6" key="1">
    <citation type="journal article" date="2023" name="IScience">
        <title>Expanded male sex-determining region conserved during the evolution of homothallism in the green alga Volvox.</title>
        <authorList>
            <person name="Yamamoto K."/>
            <person name="Matsuzaki R."/>
            <person name="Mahakham W."/>
            <person name="Heman W."/>
            <person name="Sekimoto H."/>
            <person name="Kawachi M."/>
            <person name="Minakuchi Y."/>
            <person name="Toyoda A."/>
            <person name="Nozaki H."/>
        </authorList>
    </citation>
    <scope>NUCLEOTIDE SEQUENCE [LARGE SCALE GENOMIC DNA]</scope>
    <source>
        <strain evidence="5 6">NIES-4468</strain>
    </source>
</reference>
<dbReference type="PANTHER" id="PTHR32472:SF10">
    <property type="entry name" value="DNA REPAIR PROTEIN RADA-LIKE PROTEIN"/>
    <property type="match status" value="1"/>
</dbReference>
<dbReference type="InterPro" id="IPR041166">
    <property type="entry name" value="Rubredoxin_2"/>
</dbReference>
<proteinExistence type="predicted"/>
<gene>
    <name evidence="5" type="ORF">VaNZ11_007930</name>
</gene>
<feature type="region of interest" description="Disordered" evidence="2">
    <location>
        <begin position="912"/>
        <end position="968"/>
    </location>
</feature>
<evidence type="ECO:0000259" key="4">
    <source>
        <dbReference type="Pfam" id="PF18073"/>
    </source>
</evidence>
<dbReference type="SUPFAM" id="SSF54211">
    <property type="entry name" value="Ribosomal protein S5 domain 2-like"/>
    <property type="match status" value="1"/>
</dbReference>
<protein>
    <recommendedName>
        <fullName evidence="7">RecA family profile 1 domain-containing protein</fullName>
    </recommendedName>
</protein>
<dbReference type="Proteomes" id="UP001165090">
    <property type="component" value="Unassembled WGS sequence"/>
</dbReference>
<organism evidence="5 6">
    <name type="scientific">Volvox africanus</name>
    <dbReference type="NCBI Taxonomy" id="51714"/>
    <lineage>
        <taxon>Eukaryota</taxon>
        <taxon>Viridiplantae</taxon>
        <taxon>Chlorophyta</taxon>
        <taxon>core chlorophytes</taxon>
        <taxon>Chlorophyceae</taxon>
        <taxon>CS clade</taxon>
        <taxon>Chlamydomonadales</taxon>
        <taxon>Volvocaceae</taxon>
        <taxon>Volvox</taxon>
    </lineage>
</organism>
<feature type="region of interest" description="Disordered" evidence="2">
    <location>
        <begin position="1"/>
        <end position="35"/>
    </location>
</feature>
<evidence type="ECO:0000313" key="6">
    <source>
        <dbReference type="Proteomes" id="UP001165090"/>
    </source>
</evidence>
<comment type="caution">
    <text evidence="5">The sequence shown here is derived from an EMBL/GenBank/DDBJ whole genome shotgun (WGS) entry which is preliminary data.</text>
</comment>
<dbReference type="Pfam" id="PF18073">
    <property type="entry name" value="Zn_ribbon_LapB"/>
    <property type="match status" value="1"/>
</dbReference>
<dbReference type="InterPro" id="IPR020568">
    <property type="entry name" value="Ribosomal_Su5_D2-typ_SF"/>
</dbReference>
<dbReference type="InterPro" id="IPR014721">
    <property type="entry name" value="Ribsml_uS5_D2-typ_fold_subgr"/>
</dbReference>
<dbReference type="InterPro" id="IPR008269">
    <property type="entry name" value="Lon_proteolytic"/>
</dbReference>
<feature type="domain" description="Lon proteolytic" evidence="3">
    <location>
        <begin position="742"/>
        <end position="834"/>
    </location>
</feature>
<name>A0ABQ5S5A5_9CHLO</name>
<dbReference type="SUPFAM" id="SSF52540">
    <property type="entry name" value="P-loop containing nucleoside triphosphate hydrolases"/>
    <property type="match status" value="1"/>
</dbReference>
<dbReference type="PANTHER" id="PTHR32472">
    <property type="entry name" value="DNA REPAIR PROTEIN RADA"/>
    <property type="match status" value="1"/>
</dbReference>
<feature type="compositionally biased region" description="Polar residues" evidence="2">
    <location>
        <begin position="1"/>
        <end position="17"/>
    </location>
</feature>